<evidence type="ECO:0000256" key="6">
    <source>
        <dbReference type="ARBA" id="ARBA00022553"/>
    </source>
</evidence>
<comment type="pathway">
    <text evidence="3">Lipid metabolism; mitochondrial fatty acid beta-oxidation.</text>
</comment>
<comment type="subcellular location">
    <subcellularLocation>
        <location evidence="2">Mitochondrion matrix</location>
    </subcellularLocation>
</comment>
<evidence type="ECO:0000256" key="24">
    <source>
        <dbReference type="ARBA" id="ARBA00049192"/>
    </source>
</evidence>
<feature type="domain" description="Acyl-CoA oxidase/dehydrogenase middle" evidence="29">
    <location>
        <begin position="158"/>
        <end position="253"/>
    </location>
</feature>
<keyword evidence="8 27" id="KW-0274">FAD</keyword>
<protein>
    <recommendedName>
        <fullName evidence="17">Short/branched chain specific acyl-CoA dehydrogenase, mitochondrial</fullName>
        <ecNumber evidence="16">1.3.8.5</ecNumber>
    </recommendedName>
    <alternativeName>
        <fullName evidence="19">2-methyl branched chain acyl-CoA dehydrogenase</fullName>
    </alternativeName>
    <alternativeName>
        <fullName evidence="18">2-methylbutyryl-coenzyme A dehydrogenase</fullName>
    </alternativeName>
</protein>
<evidence type="ECO:0000256" key="7">
    <source>
        <dbReference type="ARBA" id="ARBA00022630"/>
    </source>
</evidence>
<evidence type="ECO:0000256" key="3">
    <source>
        <dbReference type="ARBA" id="ARBA00005198"/>
    </source>
</evidence>
<evidence type="ECO:0000256" key="9">
    <source>
        <dbReference type="ARBA" id="ARBA00022832"/>
    </source>
</evidence>
<comment type="subunit">
    <text evidence="5">Homotetramer.</text>
</comment>
<dbReference type="GO" id="GO:0003853">
    <property type="term" value="F:short-chain 2-methyl fatty acyl-CoA dehydrogenase activity"/>
    <property type="evidence" value="ECO:0007669"/>
    <property type="project" value="UniProtKB-EC"/>
</dbReference>
<dbReference type="PIRSF" id="PIRSF016578">
    <property type="entry name" value="HsaA"/>
    <property type="match status" value="1"/>
</dbReference>
<name>E3MVS1_CAERE</name>
<dbReference type="OrthoDB" id="10262177at2759"/>
<dbReference type="FunFam" id="1.20.140.10:FF:000002">
    <property type="entry name" value="Acyl-CoA dehydrogenase short/branched chain"/>
    <property type="match status" value="1"/>
</dbReference>
<feature type="domain" description="Acyl-CoA dehydrogenase/oxidase N-terminal" evidence="30">
    <location>
        <begin position="43"/>
        <end position="153"/>
    </location>
</feature>
<proteinExistence type="inferred from homology"/>
<feature type="domain" description="Acyl-CoA dehydrogenase/oxidase C-terminal" evidence="28">
    <location>
        <begin position="265"/>
        <end position="365"/>
    </location>
</feature>
<dbReference type="STRING" id="31234.E3MVS1"/>
<dbReference type="FunFam" id="2.40.110.10:FF:000001">
    <property type="entry name" value="Acyl-CoA dehydrogenase, mitochondrial"/>
    <property type="match status" value="1"/>
</dbReference>
<keyword evidence="13" id="KW-0443">Lipid metabolism</keyword>
<evidence type="ECO:0000313" key="31">
    <source>
        <dbReference type="EMBL" id="EFP10311.1"/>
    </source>
</evidence>
<evidence type="ECO:0000256" key="19">
    <source>
        <dbReference type="ARBA" id="ARBA00042821"/>
    </source>
</evidence>
<feature type="domain" description="Acyl-CoA dehydrogenase/oxidase C-terminal" evidence="28">
    <location>
        <begin position="378"/>
        <end position="427"/>
    </location>
</feature>
<evidence type="ECO:0000256" key="1">
    <source>
        <dbReference type="ARBA" id="ARBA00001974"/>
    </source>
</evidence>
<evidence type="ECO:0000256" key="16">
    <source>
        <dbReference type="ARBA" id="ARBA00039036"/>
    </source>
</evidence>
<dbReference type="InterPro" id="IPR009100">
    <property type="entry name" value="AcylCoA_DH/oxidase_NM_dom_sf"/>
</dbReference>
<dbReference type="SUPFAM" id="SSF56645">
    <property type="entry name" value="Acyl-CoA dehydrogenase NM domain-like"/>
    <property type="match status" value="1"/>
</dbReference>
<comment type="catalytic activity">
    <reaction evidence="22">
        <text>(2R)-2-methylbutanoyl-CoA + oxidized [electron-transfer flavoprotein] + H(+) = ethylacryloyl-CoA + reduced [electron-transfer flavoprotein]</text>
        <dbReference type="Rhea" id="RHEA:65296"/>
        <dbReference type="Rhea" id="RHEA-COMP:10685"/>
        <dbReference type="Rhea" id="RHEA-COMP:10686"/>
        <dbReference type="ChEBI" id="CHEBI:15378"/>
        <dbReference type="ChEBI" id="CHEBI:57692"/>
        <dbReference type="ChEBI" id="CHEBI:58307"/>
        <dbReference type="ChEBI" id="CHEBI:156439"/>
        <dbReference type="ChEBI" id="CHEBI:156440"/>
    </reaction>
    <physiologicalReaction direction="left-to-right" evidence="22">
        <dbReference type="Rhea" id="RHEA:65297"/>
    </physiologicalReaction>
</comment>
<dbReference type="InterPro" id="IPR037069">
    <property type="entry name" value="AcylCoA_DH/ox_N_sf"/>
</dbReference>
<dbReference type="Proteomes" id="UP000008281">
    <property type="component" value="Unassembled WGS sequence"/>
</dbReference>
<keyword evidence="11" id="KW-0007">Acetylation</keyword>
<dbReference type="EMBL" id="DS268484">
    <property type="protein sequence ID" value="EFP10311.1"/>
    <property type="molecule type" value="Genomic_DNA"/>
</dbReference>
<comment type="catalytic activity">
    <reaction evidence="25">
        <text>(2S)-2-methylbutanoyl-CoA + oxidized [electron-transfer flavoprotein] + H(+) = (2E)-2-methylbut-2-enoyl-CoA + reduced [electron-transfer flavoprotein]</text>
        <dbReference type="Rhea" id="RHEA:48256"/>
        <dbReference type="Rhea" id="RHEA-COMP:10685"/>
        <dbReference type="Rhea" id="RHEA-COMP:10686"/>
        <dbReference type="ChEBI" id="CHEBI:15378"/>
        <dbReference type="ChEBI" id="CHEBI:57337"/>
        <dbReference type="ChEBI" id="CHEBI:57692"/>
        <dbReference type="ChEBI" id="CHEBI:58307"/>
        <dbReference type="ChEBI" id="CHEBI:88166"/>
    </reaction>
    <physiologicalReaction direction="left-to-right" evidence="25">
        <dbReference type="Rhea" id="RHEA:48257"/>
    </physiologicalReaction>
</comment>
<evidence type="ECO:0000256" key="12">
    <source>
        <dbReference type="ARBA" id="ARBA00023002"/>
    </source>
</evidence>
<dbReference type="AlphaFoldDB" id="E3MVS1"/>
<dbReference type="GO" id="GO:0005759">
    <property type="term" value="C:mitochondrial matrix"/>
    <property type="evidence" value="ECO:0007669"/>
    <property type="project" value="UniProtKB-SubCell"/>
</dbReference>
<dbReference type="InterPro" id="IPR006089">
    <property type="entry name" value="Acyl-CoA_DH_CS"/>
</dbReference>
<evidence type="ECO:0000256" key="5">
    <source>
        <dbReference type="ARBA" id="ARBA00011881"/>
    </source>
</evidence>
<dbReference type="Pfam" id="PF02770">
    <property type="entry name" value="Acyl-CoA_dh_M"/>
    <property type="match status" value="1"/>
</dbReference>
<keyword evidence="7 27" id="KW-0285">Flavoprotein</keyword>
<dbReference type="eggNOG" id="KOG0139">
    <property type="taxonomic scope" value="Eukaryota"/>
</dbReference>
<evidence type="ECO:0000256" key="22">
    <source>
        <dbReference type="ARBA" id="ARBA00048592"/>
    </source>
</evidence>
<comment type="similarity">
    <text evidence="4 27">Belongs to the acyl-CoA dehydrogenase family.</text>
</comment>
<evidence type="ECO:0000256" key="2">
    <source>
        <dbReference type="ARBA" id="ARBA00004305"/>
    </source>
</evidence>
<dbReference type="PROSITE" id="PS00073">
    <property type="entry name" value="ACYL_COA_DH_2"/>
    <property type="match status" value="1"/>
</dbReference>
<dbReference type="InterPro" id="IPR006091">
    <property type="entry name" value="Acyl-CoA_Oxase/DH_mid-dom"/>
</dbReference>
<dbReference type="InParanoid" id="E3MVS1"/>
<evidence type="ECO:0000256" key="26">
    <source>
        <dbReference type="ARBA" id="ARBA00051903"/>
    </source>
</evidence>
<evidence type="ECO:0000256" key="20">
    <source>
        <dbReference type="ARBA" id="ARBA00048235"/>
    </source>
</evidence>
<dbReference type="Gene3D" id="1.20.140.10">
    <property type="entry name" value="Butyryl-CoA Dehydrogenase, subunit A, domain 3"/>
    <property type="match status" value="1"/>
</dbReference>
<comment type="catalytic activity">
    <reaction evidence="24">
        <text>hexanoyl-CoA + oxidized [electron-transfer flavoprotein] + H(+) = (2E)-hexenoyl-CoA + reduced [electron-transfer flavoprotein]</text>
        <dbReference type="Rhea" id="RHEA:43464"/>
        <dbReference type="Rhea" id="RHEA-COMP:10685"/>
        <dbReference type="Rhea" id="RHEA-COMP:10686"/>
        <dbReference type="ChEBI" id="CHEBI:15378"/>
        <dbReference type="ChEBI" id="CHEBI:57692"/>
        <dbReference type="ChEBI" id="CHEBI:58307"/>
        <dbReference type="ChEBI" id="CHEBI:62077"/>
        <dbReference type="ChEBI" id="CHEBI:62620"/>
    </reaction>
    <physiologicalReaction direction="left-to-right" evidence="24">
        <dbReference type="Rhea" id="RHEA:43465"/>
    </physiologicalReaction>
</comment>
<keyword evidence="12 27" id="KW-0560">Oxidoreductase</keyword>
<organism evidence="32">
    <name type="scientific">Caenorhabditis remanei</name>
    <name type="common">Caenorhabditis vulgaris</name>
    <dbReference type="NCBI Taxonomy" id="31234"/>
    <lineage>
        <taxon>Eukaryota</taxon>
        <taxon>Metazoa</taxon>
        <taxon>Ecdysozoa</taxon>
        <taxon>Nematoda</taxon>
        <taxon>Chromadorea</taxon>
        <taxon>Rhabditida</taxon>
        <taxon>Rhabditina</taxon>
        <taxon>Rhabditomorpha</taxon>
        <taxon>Rhabditoidea</taxon>
        <taxon>Rhabditidae</taxon>
        <taxon>Peloderinae</taxon>
        <taxon>Caenorhabditis</taxon>
    </lineage>
</organism>
<comment type="catalytic activity">
    <reaction evidence="23">
        <text>butanoyl-CoA + oxidized [electron-transfer flavoprotein] + H(+) = (2E)-butenoyl-CoA + reduced [electron-transfer flavoprotein]</text>
        <dbReference type="Rhea" id="RHEA:24004"/>
        <dbReference type="Rhea" id="RHEA-COMP:10685"/>
        <dbReference type="Rhea" id="RHEA-COMP:10686"/>
        <dbReference type="ChEBI" id="CHEBI:15378"/>
        <dbReference type="ChEBI" id="CHEBI:57332"/>
        <dbReference type="ChEBI" id="CHEBI:57371"/>
        <dbReference type="ChEBI" id="CHEBI:57692"/>
        <dbReference type="ChEBI" id="CHEBI:58307"/>
    </reaction>
    <physiologicalReaction direction="left-to-right" evidence="23">
        <dbReference type="Rhea" id="RHEA:24005"/>
    </physiologicalReaction>
</comment>
<dbReference type="GO" id="GO:0046395">
    <property type="term" value="P:carboxylic acid catabolic process"/>
    <property type="evidence" value="ECO:0007669"/>
    <property type="project" value="UniProtKB-ARBA"/>
</dbReference>
<dbReference type="InterPro" id="IPR013786">
    <property type="entry name" value="AcylCoA_DH/ox_N"/>
</dbReference>
<dbReference type="SUPFAM" id="SSF47203">
    <property type="entry name" value="Acyl-CoA dehydrogenase C-terminal domain-like"/>
    <property type="match status" value="1"/>
</dbReference>
<keyword evidence="9" id="KW-0276">Fatty acid metabolism</keyword>
<evidence type="ECO:0000256" key="10">
    <source>
        <dbReference type="ARBA" id="ARBA00022946"/>
    </source>
</evidence>
<evidence type="ECO:0000256" key="21">
    <source>
        <dbReference type="ARBA" id="ARBA00048307"/>
    </source>
</evidence>
<dbReference type="OMA" id="AMEELFW"/>
<evidence type="ECO:0000256" key="14">
    <source>
        <dbReference type="ARBA" id="ARBA00023128"/>
    </source>
</evidence>
<evidence type="ECO:0000256" key="13">
    <source>
        <dbReference type="ARBA" id="ARBA00023098"/>
    </source>
</evidence>
<evidence type="ECO:0000256" key="25">
    <source>
        <dbReference type="ARBA" id="ARBA00049552"/>
    </source>
</evidence>
<dbReference type="FunFam" id="1.10.540.10:FF:000012">
    <property type="entry name" value="Acyl-CoA dehydrogenase short/branched chain"/>
    <property type="match status" value="1"/>
</dbReference>
<keyword evidence="10" id="KW-0809">Transit peptide</keyword>
<evidence type="ECO:0000256" key="4">
    <source>
        <dbReference type="ARBA" id="ARBA00009347"/>
    </source>
</evidence>
<accession>E3MVS1</accession>
<evidence type="ECO:0000256" key="11">
    <source>
        <dbReference type="ARBA" id="ARBA00022990"/>
    </source>
</evidence>
<evidence type="ECO:0000259" key="30">
    <source>
        <dbReference type="Pfam" id="PF02771"/>
    </source>
</evidence>
<dbReference type="EC" id="1.3.8.5" evidence="16"/>
<comment type="catalytic activity">
    <reaction evidence="21">
        <text>valproyl-CoA + oxidized [electron-transfer flavoprotein] + H(+) = (2E)-2-propylpent-2-enoyl-CoA + reduced [electron-transfer flavoprotein]</text>
        <dbReference type="Rhea" id="RHEA:65344"/>
        <dbReference type="Rhea" id="RHEA-COMP:10685"/>
        <dbReference type="Rhea" id="RHEA-COMP:10686"/>
        <dbReference type="ChEBI" id="CHEBI:15378"/>
        <dbReference type="ChEBI" id="CHEBI:57692"/>
        <dbReference type="ChEBI" id="CHEBI:58307"/>
        <dbReference type="ChEBI" id="CHEBI:156457"/>
        <dbReference type="ChEBI" id="CHEBI:156458"/>
    </reaction>
    <physiologicalReaction direction="left-to-right" evidence="21">
        <dbReference type="Rhea" id="RHEA:65345"/>
    </physiologicalReaction>
</comment>
<dbReference type="Pfam" id="PF00441">
    <property type="entry name" value="Acyl-CoA_dh_1"/>
    <property type="match status" value="2"/>
</dbReference>
<gene>
    <name evidence="31" type="ORF">CRE_23552</name>
</gene>
<dbReference type="GO" id="GO:0050660">
    <property type="term" value="F:flavin adenine dinucleotide binding"/>
    <property type="evidence" value="ECO:0007669"/>
    <property type="project" value="InterPro"/>
</dbReference>
<comment type="cofactor">
    <cofactor evidence="1 27">
        <name>FAD</name>
        <dbReference type="ChEBI" id="CHEBI:57692"/>
    </cofactor>
</comment>
<sequence>MSLLARVLRLNTSYRLLNSTSSASFSQKYRTDDVTPQPLQLLSETENSFVETVRRFAGDVIQPLVREMDRKGEMDDRVLKGCFDNGLMGIEVPEKYGGSGSKFFDAVLVIEEISKVDASVAALVDVHNTLFVPLIIELGTEEQKQKYLPRSVTEAVGSFALSEVSSGSDAFALKTTAKKDGDDYIINGSKMWITNSEHSEAFLLFANADPSQGYKGITAFMVDKDSKGFSIGKPEDKLGIRASSTCPIHFDNVRVPKSAILGEYGKGYKYAIECLNAGRIGIGAQMLGLAQGCFDQTIPYLQQREQFGERLIDFQGMQHQIAQIRTEIEAARLLVYNAARMKENGLPFVREAAMAKLFASQVTTETESLRSQSTYFQVATNTTSKCVEWLGGVGFTKEFPVEKYYRDCKIGTIYEGTSNIQLNTIAKLIDLEFKNKA</sequence>
<evidence type="ECO:0000256" key="15">
    <source>
        <dbReference type="ARBA" id="ARBA00037895"/>
    </source>
</evidence>
<comment type="catalytic activity">
    <reaction evidence="26">
        <text>2-methylpropanoyl-CoA + oxidized [electron-transfer flavoprotein] + H(+) = 2-methylpropenoyl-CoA + reduced [electron-transfer flavoprotein]</text>
        <dbReference type="Rhea" id="RHEA:44180"/>
        <dbReference type="Rhea" id="RHEA-COMP:10685"/>
        <dbReference type="Rhea" id="RHEA-COMP:10686"/>
        <dbReference type="ChEBI" id="CHEBI:15378"/>
        <dbReference type="ChEBI" id="CHEBI:57338"/>
        <dbReference type="ChEBI" id="CHEBI:57692"/>
        <dbReference type="ChEBI" id="CHEBI:58307"/>
        <dbReference type="ChEBI" id="CHEBI:62500"/>
    </reaction>
    <physiologicalReaction direction="left-to-right" evidence="26">
        <dbReference type="Rhea" id="RHEA:44181"/>
    </physiologicalReaction>
</comment>
<keyword evidence="32" id="KW-1185">Reference proteome</keyword>
<dbReference type="HOGENOM" id="CLU_018204_0_0_1"/>
<dbReference type="PANTHER" id="PTHR43884:SF17">
    <property type="entry name" value="SHORT_BRANCHED CHAIN SPECIFIC ACYL-COA DEHYDROGENASE, MITOCHONDRIAL"/>
    <property type="match status" value="1"/>
</dbReference>
<keyword evidence="6" id="KW-0597">Phosphoprotein</keyword>
<comment type="pathway">
    <text evidence="15">Amino-acid degradation; L-isoleucine degradation.</text>
</comment>
<dbReference type="Gene3D" id="2.40.110.10">
    <property type="entry name" value="Butyryl-CoA Dehydrogenase, subunit A, domain 2"/>
    <property type="match status" value="1"/>
</dbReference>
<evidence type="ECO:0000256" key="17">
    <source>
        <dbReference type="ARBA" id="ARBA00039850"/>
    </source>
</evidence>
<evidence type="ECO:0000256" key="18">
    <source>
        <dbReference type="ARBA" id="ARBA00041537"/>
    </source>
</evidence>
<dbReference type="PROSITE" id="PS00072">
    <property type="entry name" value="ACYL_COA_DH_1"/>
    <property type="match status" value="1"/>
</dbReference>
<dbReference type="GO" id="GO:0006631">
    <property type="term" value="P:fatty acid metabolic process"/>
    <property type="evidence" value="ECO:0007669"/>
    <property type="project" value="UniProtKB-KW"/>
</dbReference>
<reference evidence="31" key="1">
    <citation type="submission" date="2007-07" db="EMBL/GenBank/DDBJ databases">
        <title>PCAP assembly of the Caenorhabditis remanei genome.</title>
        <authorList>
            <consortium name="The Caenorhabditis remanei Sequencing Consortium"/>
            <person name="Wilson R.K."/>
        </authorList>
    </citation>
    <scope>NUCLEOTIDE SEQUENCE [LARGE SCALE GENOMIC DNA]</scope>
    <source>
        <strain evidence="31">PB4641</strain>
    </source>
</reference>
<evidence type="ECO:0000259" key="28">
    <source>
        <dbReference type="Pfam" id="PF00441"/>
    </source>
</evidence>
<dbReference type="PANTHER" id="PTHR43884">
    <property type="entry name" value="ACYL-COA DEHYDROGENASE"/>
    <property type="match status" value="1"/>
</dbReference>
<comment type="catalytic activity">
    <reaction evidence="20">
        <text>2-methylbutanoyl-CoA + oxidized [electron-transfer flavoprotein] + H(+) = (2E)-2-methylbut-2-enoyl-CoA + reduced [electron-transfer flavoprotein]</text>
        <dbReference type="Rhea" id="RHEA:43780"/>
        <dbReference type="Rhea" id="RHEA-COMP:10685"/>
        <dbReference type="Rhea" id="RHEA-COMP:10686"/>
        <dbReference type="ChEBI" id="CHEBI:15378"/>
        <dbReference type="ChEBI" id="CHEBI:57336"/>
        <dbReference type="ChEBI" id="CHEBI:57337"/>
        <dbReference type="ChEBI" id="CHEBI:57692"/>
        <dbReference type="ChEBI" id="CHEBI:58307"/>
        <dbReference type="EC" id="1.3.8.5"/>
    </reaction>
    <physiologicalReaction direction="left-to-right" evidence="20">
        <dbReference type="Rhea" id="RHEA:43781"/>
    </physiologicalReaction>
</comment>
<dbReference type="Pfam" id="PF02771">
    <property type="entry name" value="Acyl-CoA_dh_N"/>
    <property type="match status" value="1"/>
</dbReference>
<evidence type="ECO:0000259" key="29">
    <source>
        <dbReference type="Pfam" id="PF02770"/>
    </source>
</evidence>
<evidence type="ECO:0000256" key="27">
    <source>
        <dbReference type="RuleBase" id="RU362125"/>
    </source>
</evidence>
<dbReference type="InterPro" id="IPR009075">
    <property type="entry name" value="AcylCo_DH/oxidase_C"/>
</dbReference>
<keyword evidence="14" id="KW-0496">Mitochondrion</keyword>
<dbReference type="InterPro" id="IPR036250">
    <property type="entry name" value="AcylCo_DH-like_C"/>
</dbReference>
<evidence type="ECO:0000313" key="32">
    <source>
        <dbReference type="Proteomes" id="UP000008281"/>
    </source>
</evidence>
<dbReference type="CDD" id="cd01158">
    <property type="entry name" value="SCAD_SBCAD"/>
    <property type="match status" value="1"/>
</dbReference>
<evidence type="ECO:0000256" key="8">
    <source>
        <dbReference type="ARBA" id="ARBA00022827"/>
    </source>
</evidence>
<dbReference type="InterPro" id="IPR046373">
    <property type="entry name" value="Acyl-CoA_Oxase/DH_mid-dom_sf"/>
</dbReference>
<evidence type="ECO:0000256" key="23">
    <source>
        <dbReference type="ARBA" id="ARBA00049096"/>
    </source>
</evidence>
<dbReference type="Gene3D" id="1.10.540.10">
    <property type="entry name" value="Acyl-CoA dehydrogenase/oxidase, N-terminal domain"/>
    <property type="match status" value="1"/>
</dbReference>